<dbReference type="PROSITE" id="PS52004">
    <property type="entry name" value="KS3_2"/>
    <property type="match status" value="1"/>
</dbReference>
<dbReference type="EMBL" id="CP011393">
    <property type="protein sequence ID" value="ANE40997.1"/>
    <property type="molecule type" value="Genomic_DNA"/>
</dbReference>
<dbReference type="GO" id="GO:0004315">
    <property type="term" value="F:3-oxoacyl-[acyl-carrier-protein] synthase activity"/>
    <property type="evidence" value="ECO:0007669"/>
    <property type="project" value="UniProtKB-UniRule"/>
</dbReference>
<dbReference type="PANTHER" id="PTHR11712:SF336">
    <property type="entry name" value="3-OXOACYL-[ACYL-CARRIER-PROTEIN] SYNTHASE, MITOCHONDRIAL"/>
    <property type="match status" value="1"/>
</dbReference>
<evidence type="ECO:0000259" key="14">
    <source>
        <dbReference type="PROSITE" id="PS52004"/>
    </source>
</evidence>
<dbReference type="SUPFAM" id="SSF53901">
    <property type="entry name" value="Thiolase-like"/>
    <property type="match status" value="2"/>
</dbReference>
<dbReference type="PROSITE" id="PS00606">
    <property type="entry name" value="KS3_1"/>
    <property type="match status" value="1"/>
</dbReference>
<dbReference type="InterPro" id="IPR000794">
    <property type="entry name" value="Beta-ketoacyl_synthase"/>
</dbReference>
<dbReference type="InterPro" id="IPR017568">
    <property type="entry name" value="3-oxoacyl-ACP_synth-2"/>
</dbReference>
<evidence type="ECO:0000313" key="16">
    <source>
        <dbReference type="Proteomes" id="UP000077096"/>
    </source>
</evidence>
<evidence type="ECO:0000256" key="3">
    <source>
        <dbReference type="ARBA" id="ARBA00012356"/>
    </source>
</evidence>
<dbReference type="NCBIfam" id="NF005589">
    <property type="entry name" value="PRK07314.1"/>
    <property type="match status" value="1"/>
</dbReference>
<evidence type="ECO:0000256" key="1">
    <source>
        <dbReference type="ARBA" id="ARBA00005194"/>
    </source>
</evidence>
<reference evidence="15 16" key="1">
    <citation type="submission" date="2014-08" db="EMBL/GenBank/DDBJ databases">
        <title>Fervidobacterium pennivorans DYC genome.</title>
        <authorList>
            <person name="Wushke S."/>
        </authorList>
    </citation>
    <scope>NUCLEOTIDE SEQUENCE [LARGE SCALE GENOMIC DNA]</scope>
    <source>
        <strain evidence="15 16">DYC</strain>
    </source>
</reference>
<evidence type="ECO:0000313" key="15">
    <source>
        <dbReference type="EMBL" id="ANE40997.1"/>
    </source>
</evidence>
<evidence type="ECO:0000256" key="12">
    <source>
        <dbReference type="PIRSR" id="PIRSR000447-1"/>
    </source>
</evidence>
<sequence length="416" mass="44705">MGVEVLKRRVVVTGIGVVSPIGCCLETFSQNLRKMNIGIDKITSFDASNFPVQIAAEVRDFKPEEYMDRKLAKRLDRFSQFAVAAARQAVTMSGLDFNGIEERVAVLVSSGMGGFLTLAEQNEVMKEKGPDRVSPFLIPMILINMASGVIAMEFGLKGPNFAPVSACATSVHSIALGAMLIRHGYADVAIVGGSEATIAPLPIAGFASMRALSTRNNEPKKASRPFDKARDGFVMGEGAGVLILESEEFARARGAKIIAEIKGYAMNDDAYHFSAPDPEARGSTKVMKMAVEDAGLSINEIDFVSCHATSTPAGDEVELKAIENVFGERVKDIYVNSTKTLTGHLLGAAGVVETIASIIQMNEGFVHGMPNLEELDGPDYFNIPRTTVEGVKIRNFIKNSFGFGGHNASLVVGRYE</sequence>
<accession>A0A172T1Y1</accession>
<organism evidence="15 16">
    <name type="scientific">Fervidobacterium pennivorans</name>
    <dbReference type="NCBI Taxonomy" id="93466"/>
    <lineage>
        <taxon>Bacteria</taxon>
        <taxon>Thermotogati</taxon>
        <taxon>Thermotogota</taxon>
        <taxon>Thermotogae</taxon>
        <taxon>Thermotogales</taxon>
        <taxon>Fervidobacteriaceae</taxon>
        <taxon>Fervidobacterium</taxon>
    </lineage>
</organism>
<dbReference type="Gene3D" id="3.40.47.10">
    <property type="match status" value="1"/>
</dbReference>
<dbReference type="FunFam" id="3.40.47.10:FF:000018">
    <property type="entry name" value="3-oxoacyl-[acyl-carrier-protein] synthase 2"/>
    <property type="match status" value="1"/>
</dbReference>
<dbReference type="InterPro" id="IPR020841">
    <property type="entry name" value="PKS_Beta-ketoAc_synthase_dom"/>
</dbReference>
<dbReference type="EC" id="2.3.1.179" evidence="3 11"/>
<comment type="pathway">
    <text evidence="1 11">Lipid metabolism; fatty acid biosynthesis.</text>
</comment>
<dbReference type="OrthoDB" id="9808669at2"/>
<keyword evidence="10 11" id="KW-0012">Acyltransferase</keyword>
<dbReference type="GO" id="GO:0005829">
    <property type="term" value="C:cytosol"/>
    <property type="evidence" value="ECO:0007669"/>
    <property type="project" value="TreeGrafter"/>
</dbReference>
<dbReference type="PIRSF" id="PIRSF000447">
    <property type="entry name" value="KAS_II"/>
    <property type="match status" value="1"/>
</dbReference>
<keyword evidence="6 11" id="KW-0808">Transferase</keyword>
<dbReference type="Pfam" id="PF00109">
    <property type="entry name" value="ketoacyl-synt"/>
    <property type="match status" value="1"/>
</dbReference>
<gene>
    <name evidence="15" type="ORF">JM64_02515</name>
</gene>
<evidence type="ECO:0000256" key="10">
    <source>
        <dbReference type="ARBA" id="ARBA00023315"/>
    </source>
</evidence>
<dbReference type="InterPro" id="IPR016039">
    <property type="entry name" value="Thiolase-like"/>
</dbReference>
<keyword evidence="5 11" id="KW-0444">Lipid biosynthesis</keyword>
<evidence type="ECO:0000256" key="8">
    <source>
        <dbReference type="ARBA" id="ARBA00023098"/>
    </source>
</evidence>
<dbReference type="UniPathway" id="UPA00094"/>
<dbReference type="InterPro" id="IPR018201">
    <property type="entry name" value="Ketoacyl_synth_AS"/>
</dbReference>
<name>A0A172T1Y1_FERPE</name>
<evidence type="ECO:0000256" key="7">
    <source>
        <dbReference type="ARBA" id="ARBA00022832"/>
    </source>
</evidence>
<comment type="similarity">
    <text evidence="2 11 13">Belongs to the thiolase-like superfamily. Beta-ketoacyl-ACP synthases family.</text>
</comment>
<evidence type="ECO:0000256" key="5">
    <source>
        <dbReference type="ARBA" id="ARBA00022516"/>
    </source>
</evidence>
<dbReference type="Proteomes" id="UP000077096">
    <property type="component" value="Chromosome"/>
</dbReference>
<evidence type="ECO:0000256" key="9">
    <source>
        <dbReference type="ARBA" id="ARBA00023160"/>
    </source>
</evidence>
<dbReference type="NCBIfam" id="TIGR03150">
    <property type="entry name" value="fabF"/>
    <property type="match status" value="1"/>
</dbReference>
<dbReference type="AlphaFoldDB" id="A0A172T1Y1"/>
<comment type="catalytic activity">
    <reaction evidence="11">
        <text>(9Z)-hexadecenoyl-[ACP] + malonyl-[ACP] + H(+) = 3-oxo-(11Z)-octadecenoyl-[ACP] + holo-[ACP] + CO2</text>
        <dbReference type="Rhea" id="RHEA:55040"/>
        <dbReference type="Rhea" id="RHEA-COMP:9623"/>
        <dbReference type="Rhea" id="RHEA-COMP:9685"/>
        <dbReference type="Rhea" id="RHEA-COMP:10800"/>
        <dbReference type="Rhea" id="RHEA-COMP:14074"/>
        <dbReference type="ChEBI" id="CHEBI:15378"/>
        <dbReference type="ChEBI" id="CHEBI:16526"/>
        <dbReference type="ChEBI" id="CHEBI:64479"/>
        <dbReference type="ChEBI" id="CHEBI:78449"/>
        <dbReference type="ChEBI" id="CHEBI:83989"/>
        <dbReference type="ChEBI" id="CHEBI:138538"/>
        <dbReference type="EC" id="2.3.1.179"/>
    </reaction>
</comment>
<evidence type="ECO:0000256" key="4">
    <source>
        <dbReference type="ARBA" id="ARBA00014657"/>
    </source>
</evidence>
<evidence type="ECO:0000256" key="13">
    <source>
        <dbReference type="RuleBase" id="RU003694"/>
    </source>
</evidence>
<proteinExistence type="inferred from homology"/>
<evidence type="ECO:0000256" key="11">
    <source>
        <dbReference type="PIRNR" id="PIRNR000447"/>
    </source>
</evidence>
<dbReference type="GO" id="GO:0006633">
    <property type="term" value="P:fatty acid biosynthetic process"/>
    <property type="evidence" value="ECO:0007669"/>
    <property type="project" value="UniProtKB-UniRule"/>
</dbReference>
<dbReference type="PANTHER" id="PTHR11712">
    <property type="entry name" value="POLYKETIDE SYNTHASE-RELATED"/>
    <property type="match status" value="1"/>
</dbReference>
<dbReference type="InterPro" id="IPR014030">
    <property type="entry name" value="Ketoacyl_synth_N"/>
</dbReference>
<keyword evidence="9 11" id="KW-0275">Fatty acid biosynthesis</keyword>
<evidence type="ECO:0000256" key="6">
    <source>
        <dbReference type="ARBA" id="ARBA00022679"/>
    </source>
</evidence>
<feature type="domain" description="Ketosynthase family 3 (KS3)" evidence="14">
    <location>
        <begin position="7"/>
        <end position="414"/>
    </location>
</feature>
<evidence type="ECO:0000256" key="2">
    <source>
        <dbReference type="ARBA" id="ARBA00008467"/>
    </source>
</evidence>
<dbReference type="CDD" id="cd00834">
    <property type="entry name" value="KAS_I_II"/>
    <property type="match status" value="1"/>
</dbReference>
<keyword evidence="8" id="KW-0443">Lipid metabolism</keyword>
<dbReference type="SMART" id="SM00825">
    <property type="entry name" value="PKS_KS"/>
    <property type="match status" value="1"/>
</dbReference>
<feature type="active site" description="For beta-ketoacyl synthase activity" evidence="12">
    <location>
        <position position="167"/>
    </location>
</feature>
<protein>
    <recommendedName>
        <fullName evidence="4 11">3-oxoacyl-[acyl-carrier-protein] synthase 2</fullName>
        <ecNumber evidence="3 11">2.3.1.179</ecNumber>
    </recommendedName>
</protein>
<comment type="function">
    <text evidence="11">Involved in the type II fatty acid elongation cycle. Catalyzes the elongation of a wide range of acyl-ACP by the addition of two carbons from malonyl-ACP to an acyl acceptor. Can efficiently catalyze the conversion of palmitoleoyl-ACP (cis-hexadec-9-enoyl-ACP) to cis-vaccenoyl-ACP (cis-octadec-11-enoyl-ACP), an essential step in the thermal regulation of fatty acid composition.</text>
</comment>
<keyword evidence="7" id="KW-0276">Fatty acid metabolism</keyword>
<dbReference type="InterPro" id="IPR014031">
    <property type="entry name" value="Ketoacyl_synth_C"/>
</dbReference>
<dbReference type="Pfam" id="PF02801">
    <property type="entry name" value="Ketoacyl-synt_C"/>
    <property type="match status" value="1"/>
</dbReference>
<comment type="catalytic activity">
    <reaction evidence="11">
        <text>a fatty acyl-[ACP] + malonyl-[ACP] + H(+) = a 3-oxoacyl-[ACP] + holo-[ACP] + CO2</text>
        <dbReference type="Rhea" id="RHEA:22836"/>
        <dbReference type="Rhea" id="RHEA-COMP:9623"/>
        <dbReference type="Rhea" id="RHEA-COMP:9685"/>
        <dbReference type="Rhea" id="RHEA-COMP:9916"/>
        <dbReference type="Rhea" id="RHEA-COMP:14125"/>
        <dbReference type="ChEBI" id="CHEBI:15378"/>
        <dbReference type="ChEBI" id="CHEBI:16526"/>
        <dbReference type="ChEBI" id="CHEBI:64479"/>
        <dbReference type="ChEBI" id="CHEBI:78449"/>
        <dbReference type="ChEBI" id="CHEBI:78776"/>
        <dbReference type="ChEBI" id="CHEBI:138651"/>
    </reaction>
</comment>
<dbReference type="KEGG" id="fng:JM64_02515"/>
<dbReference type="PATRIC" id="fig|93466.3.peg.554"/>